<accession>A0ABN2YJH0</accession>
<evidence type="ECO:0000313" key="3">
    <source>
        <dbReference type="Proteomes" id="UP001500575"/>
    </source>
</evidence>
<dbReference type="Gene3D" id="3.90.1200.10">
    <property type="match status" value="1"/>
</dbReference>
<comment type="caution">
    <text evidence="1">Lacks conserved residue(s) required for the propagation of feature annotation.</text>
</comment>
<dbReference type="SUPFAM" id="SSF56112">
    <property type="entry name" value="Protein kinase-like (PK-like)"/>
    <property type="match status" value="1"/>
</dbReference>
<dbReference type="EC" id="2.7.1.8" evidence="1"/>
<feature type="binding site" evidence="1">
    <location>
        <position position="266"/>
    </location>
    <ligand>
        <name>D-glucosamine</name>
        <dbReference type="ChEBI" id="CHEBI:58723"/>
    </ligand>
</feature>
<keyword evidence="1" id="KW-0119">Carbohydrate metabolism</keyword>
<keyword evidence="3" id="KW-1185">Reference proteome</keyword>
<dbReference type="EMBL" id="BAAAQQ010000013">
    <property type="protein sequence ID" value="GAA2128329.1"/>
    <property type="molecule type" value="Genomic_DNA"/>
</dbReference>
<feature type="binding site" evidence="1">
    <location>
        <position position="179"/>
    </location>
    <ligand>
        <name>Mg(2+)</name>
        <dbReference type="ChEBI" id="CHEBI:18420"/>
        <label>1</label>
    </ligand>
</feature>
<feature type="binding site" evidence="1">
    <location>
        <position position="51"/>
    </location>
    <ligand>
        <name>ATP</name>
        <dbReference type="ChEBI" id="CHEBI:30616"/>
    </ligand>
</feature>
<comment type="catalytic activity">
    <reaction evidence="1">
        <text>D-glucosamine + ATP = D-glucosamine 6-phosphate + ADP + H(+)</text>
        <dbReference type="Rhea" id="RHEA:10948"/>
        <dbReference type="ChEBI" id="CHEBI:15378"/>
        <dbReference type="ChEBI" id="CHEBI:30616"/>
        <dbReference type="ChEBI" id="CHEBI:58723"/>
        <dbReference type="ChEBI" id="CHEBI:58725"/>
        <dbReference type="ChEBI" id="CHEBI:456216"/>
        <dbReference type="EC" id="2.7.1.8"/>
    </reaction>
</comment>
<name>A0ABN2YJH0_9ACTN</name>
<gene>
    <name evidence="2" type="ORF">GCM10009843_28580</name>
</gene>
<sequence>MALWAEGADLPEGFRWVPGTRPVGSVPEGETSIDVDQTNLSVVVGDRVVVKWSTTPLVGPHPASERLRRLVDASFEAMPGVWFLLEWCHPDGGWVPVVTATDLVPDSSDGWTWCLHEARVAVGVEPGPARPFAADLGRVTAEMHVALADSPTGPVATHGDYHVGQVLRGTADDRLLVIDFDGNPMLTPEERVAHRPAAYDVAGMLMSLENVGHVLSHHDPAVPAEAVREWVEQVQAELLDSYRAVAGDLLDESLLTPYVDDQIQRELEYAAAYLPQWRYVPEAALRQRGKL</sequence>
<keyword evidence="1" id="KW-0067">ATP-binding</keyword>
<feature type="binding site" evidence="1">
    <location>
        <position position="165"/>
    </location>
    <ligand>
        <name>Mg(2+)</name>
        <dbReference type="ChEBI" id="CHEBI:18420"/>
        <label>1</label>
    </ligand>
</feature>
<comment type="similarity">
    <text evidence="1">Belongs to the actinobacterial glucosamine kinase family.</text>
</comment>
<evidence type="ECO:0000256" key="1">
    <source>
        <dbReference type="HAMAP-Rule" id="MF_02218"/>
    </source>
</evidence>
<keyword evidence="1" id="KW-0479">Metal-binding</keyword>
<keyword evidence="1" id="KW-0808">Transferase</keyword>
<feature type="binding site" evidence="1">
    <location>
        <position position="181"/>
    </location>
    <ligand>
        <name>Mg(2+)</name>
        <dbReference type="ChEBI" id="CHEBI:18420"/>
        <label>2</label>
    </ligand>
</feature>
<proteinExistence type="inferred from homology"/>
<evidence type="ECO:0000313" key="2">
    <source>
        <dbReference type="EMBL" id="GAA2128329.1"/>
    </source>
</evidence>
<feature type="binding site" evidence="1">
    <location>
        <position position="179"/>
    </location>
    <ligand>
        <name>Mg(2+)</name>
        <dbReference type="ChEBI" id="CHEBI:18420"/>
        <label>2</label>
    </ligand>
</feature>
<dbReference type="InterPro" id="IPR011009">
    <property type="entry name" value="Kinase-like_dom_sf"/>
</dbReference>
<comment type="cofactor">
    <cofactor evidence="1">
        <name>Mg(2+)</name>
        <dbReference type="ChEBI" id="CHEBI:18420"/>
    </cofactor>
    <text evidence="1">Binds 2 Mg(2+) ions per subunit.</text>
</comment>
<comment type="function">
    <text evidence="1">Catalyzes the ATP-dependent phosphorylation of D-glucosamine (GlcN) to D-glucosamine 6-phosphate. May be involved in the phosphorylation of acquired extracellular GlcN derived from the hydrolysis of chitosan, i.e., in the incorporation of exogenous GlcN into the bacterial GlcNAc metabolism.</text>
</comment>
<feature type="short sequence motif" description="Substrate specificity determinant motif" evidence="1">
    <location>
        <begin position="262"/>
        <end position="277"/>
    </location>
</feature>
<comment type="caution">
    <text evidence="2">The sequence shown here is derived from an EMBL/GenBank/DDBJ whole genome shotgun (WGS) entry which is preliminary data.</text>
</comment>
<keyword evidence="1" id="KW-0547">Nucleotide-binding</keyword>
<reference evidence="2 3" key="1">
    <citation type="journal article" date="2019" name="Int. J. Syst. Evol. Microbiol.">
        <title>The Global Catalogue of Microorganisms (GCM) 10K type strain sequencing project: providing services to taxonomists for standard genome sequencing and annotation.</title>
        <authorList>
            <consortium name="The Broad Institute Genomics Platform"/>
            <consortium name="The Broad Institute Genome Sequencing Center for Infectious Disease"/>
            <person name="Wu L."/>
            <person name="Ma J."/>
        </authorList>
    </citation>
    <scope>NUCLEOTIDE SEQUENCE [LARGE SCALE GENOMIC DNA]</scope>
    <source>
        <strain evidence="2 3">JCM 16021</strain>
    </source>
</reference>
<feature type="binding site" evidence="1">
    <location>
        <position position="160"/>
    </location>
    <ligand>
        <name>D-glucosamine</name>
        <dbReference type="ChEBI" id="CHEBI:58723"/>
    </ligand>
</feature>
<dbReference type="InterPro" id="IPR043674">
    <property type="entry name" value="GlcN_kinase"/>
</dbReference>
<keyword evidence="1" id="KW-0460">Magnesium</keyword>
<dbReference type="HAMAP" id="MF_02218">
    <property type="entry name" value="GlcN_kinase"/>
    <property type="match status" value="1"/>
</dbReference>
<organism evidence="2 3">
    <name type="scientific">Nocardioides bigeumensis</name>
    <dbReference type="NCBI Taxonomy" id="433657"/>
    <lineage>
        <taxon>Bacteria</taxon>
        <taxon>Bacillati</taxon>
        <taxon>Actinomycetota</taxon>
        <taxon>Actinomycetes</taxon>
        <taxon>Propionibacteriales</taxon>
        <taxon>Nocardioidaceae</taxon>
        <taxon>Nocardioides</taxon>
    </lineage>
</organism>
<comment type="subunit">
    <text evidence="1">Monomer.</text>
</comment>
<feature type="binding site" evidence="1">
    <location>
        <position position="109"/>
    </location>
    <ligand>
        <name>ATP</name>
        <dbReference type="ChEBI" id="CHEBI:30616"/>
    </ligand>
</feature>
<protein>
    <recommendedName>
        <fullName evidence="1">Glucosamine kinase</fullName>
        <shortName evidence="1">GlcN kinase</shortName>
        <shortName evidence="1">GlcNK</shortName>
        <ecNumber evidence="1">2.7.1.8</ecNumber>
    </recommendedName>
</protein>
<keyword evidence="1" id="KW-0418">Kinase</keyword>
<dbReference type="Proteomes" id="UP001500575">
    <property type="component" value="Unassembled WGS sequence"/>
</dbReference>